<evidence type="ECO:0000313" key="3">
    <source>
        <dbReference type="EMBL" id="KAF7436174.1"/>
    </source>
</evidence>
<dbReference type="SUPFAM" id="SSF57701">
    <property type="entry name" value="Zn2/Cys6 DNA-binding domain"/>
    <property type="match status" value="1"/>
</dbReference>
<accession>A0A8H7DTG8</accession>
<sequence length="550" mass="60785">MADSQIYARQLLVKRHGYPLWIPEPYGHSPIYRTKGVRIGDVGYVTQDGGFETLFNIRASPNDPINRRGVPNGFQEVHLHVHDVVHLPNFHHSNSAVTSTSAKQRSLDAGFSVTQAQPIVGAGAALEYVWSSTEGAILHLPKGASRITATKSIFREQAMRHAKNWYKFAFECSDVANGSLYLITGCDKTSSWMVGAFSDCSSGSQAILQLSVAGLLEGQLSYNYSWATSSPAIQRVGPSVDQTTAWDEDPDALERDNDIFATDAPQGSNQCAFIRGYKITLRRDVLRRILGGPTTTTQISSIEDATEGDIQRNSFSSTAQSPAWYSKGNTKAVGDGRDSSGEWSEELGDDSPSDEGDIRLEELPGPFEDCHPSVLINNFMLEKYPNAEVAITHDDDWIGLIDEDDRSRPTDDELLLRLQHRCSFNHSPDAVSPDPIQPDNGSKRSISTTIPLVDNGERGKKRARTTPQGRDAAASQKHRRARCHSCRKGKIKCEFDSDTGPCKSCLRNQLDCVSWIRNPKQGPLRSAQDESSPRTEHLARSRRRSVSQEL</sequence>
<organism evidence="3 4">
    <name type="scientific">Pleurotus ostreatus</name>
    <name type="common">Oyster mushroom</name>
    <name type="synonym">White-rot fungus</name>
    <dbReference type="NCBI Taxonomy" id="5322"/>
    <lineage>
        <taxon>Eukaryota</taxon>
        <taxon>Fungi</taxon>
        <taxon>Dikarya</taxon>
        <taxon>Basidiomycota</taxon>
        <taxon>Agaricomycotina</taxon>
        <taxon>Agaricomycetes</taxon>
        <taxon>Agaricomycetidae</taxon>
        <taxon>Agaricales</taxon>
        <taxon>Pleurotineae</taxon>
        <taxon>Pleurotaceae</taxon>
        <taxon>Pleurotus</taxon>
    </lineage>
</organism>
<dbReference type="Pfam" id="PF00172">
    <property type="entry name" value="Zn_clus"/>
    <property type="match status" value="1"/>
</dbReference>
<keyword evidence="4" id="KW-1185">Reference proteome</keyword>
<feature type="region of interest" description="Disordered" evidence="1">
    <location>
        <begin position="426"/>
        <end position="481"/>
    </location>
</feature>
<dbReference type="GO" id="GO:0008270">
    <property type="term" value="F:zinc ion binding"/>
    <property type="evidence" value="ECO:0007669"/>
    <property type="project" value="InterPro"/>
</dbReference>
<dbReference type="VEuPathDB" id="FungiDB:PC9H_003000"/>
<dbReference type="RefSeq" id="XP_036634073.1">
    <property type="nucleotide sequence ID" value="XM_036772600.1"/>
</dbReference>
<dbReference type="GeneID" id="59372818"/>
<dbReference type="Gene3D" id="4.10.240.10">
    <property type="entry name" value="Zn(2)-C6 fungal-type DNA-binding domain"/>
    <property type="match status" value="1"/>
</dbReference>
<dbReference type="EMBL" id="JACETU010000002">
    <property type="protein sequence ID" value="KAF7436174.1"/>
    <property type="molecule type" value="Genomic_DNA"/>
</dbReference>
<feature type="compositionally biased region" description="Acidic residues" evidence="1">
    <location>
        <begin position="343"/>
        <end position="355"/>
    </location>
</feature>
<feature type="compositionally biased region" description="Polar residues" evidence="1">
    <location>
        <begin position="439"/>
        <end position="450"/>
    </location>
</feature>
<evidence type="ECO:0000256" key="1">
    <source>
        <dbReference type="SAM" id="MobiDB-lite"/>
    </source>
</evidence>
<feature type="compositionally biased region" description="Basic residues" evidence="1">
    <location>
        <begin position="540"/>
        <end position="550"/>
    </location>
</feature>
<feature type="domain" description="Zn(2)-C6 fungal-type" evidence="2">
    <location>
        <begin position="482"/>
        <end position="514"/>
    </location>
</feature>
<name>A0A8H7DTG8_PLEOS</name>
<reference evidence="3" key="1">
    <citation type="submission" date="2019-07" db="EMBL/GenBank/DDBJ databases">
        <authorList>
            <person name="Palmer J.M."/>
        </authorList>
    </citation>
    <scope>NUCLEOTIDE SEQUENCE</scope>
    <source>
        <strain evidence="3">PC9</strain>
    </source>
</reference>
<feature type="compositionally biased region" description="Basic and acidic residues" evidence="1">
    <location>
        <begin position="527"/>
        <end position="539"/>
    </location>
</feature>
<dbReference type="AlphaFoldDB" id="A0A8H7DTG8"/>
<comment type="caution">
    <text evidence="3">The sequence shown here is derived from an EMBL/GenBank/DDBJ whole genome shotgun (WGS) entry which is preliminary data.</text>
</comment>
<dbReference type="PROSITE" id="PS50048">
    <property type="entry name" value="ZN2_CY6_FUNGAL_2"/>
    <property type="match status" value="1"/>
</dbReference>
<dbReference type="GO" id="GO:0000981">
    <property type="term" value="F:DNA-binding transcription factor activity, RNA polymerase II-specific"/>
    <property type="evidence" value="ECO:0007669"/>
    <property type="project" value="InterPro"/>
</dbReference>
<proteinExistence type="predicted"/>
<feature type="region of interest" description="Disordered" evidence="1">
    <location>
        <begin position="519"/>
        <end position="550"/>
    </location>
</feature>
<dbReference type="InterPro" id="IPR036864">
    <property type="entry name" value="Zn2-C6_fun-type_DNA-bd_sf"/>
</dbReference>
<evidence type="ECO:0000313" key="4">
    <source>
        <dbReference type="Proteomes" id="UP000623687"/>
    </source>
</evidence>
<protein>
    <recommendedName>
        <fullName evidence="2">Zn(2)-C6 fungal-type domain-containing protein</fullName>
    </recommendedName>
</protein>
<dbReference type="OrthoDB" id="2662290at2759"/>
<gene>
    <name evidence="3" type="ORF">PC9H_003000</name>
</gene>
<dbReference type="Proteomes" id="UP000623687">
    <property type="component" value="Unassembled WGS sequence"/>
</dbReference>
<feature type="compositionally biased region" description="Polar residues" evidence="1">
    <location>
        <begin position="311"/>
        <end position="329"/>
    </location>
</feature>
<dbReference type="CDD" id="cd00067">
    <property type="entry name" value="GAL4"/>
    <property type="match status" value="1"/>
</dbReference>
<dbReference type="InterPro" id="IPR001138">
    <property type="entry name" value="Zn2Cys6_DnaBD"/>
</dbReference>
<evidence type="ECO:0000259" key="2">
    <source>
        <dbReference type="PROSITE" id="PS50048"/>
    </source>
</evidence>
<feature type="region of interest" description="Disordered" evidence="1">
    <location>
        <begin position="300"/>
        <end position="359"/>
    </location>
</feature>